<evidence type="ECO:0000256" key="1">
    <source>
        <dbReference type="SAM" id="MobiDB-lite"/>
    </source>
</evidence>
<sequence>MDDISLEDDLDSAAMAEAMGFTGFGMQRSNKKRKFNPNADSSVDGSSGEPFTPATTGANTAPLGRRRPMTLPPPASGVSEGGGNADEIDLDEGGNEDGGGDDVVAEDNPAPQYIDTSRDVLPKAMEGMEMQSRINAIVEGNANPAGTTANYREPQHQQYQTGKGTRWSGPHAHAHAAKAAGLPWWEGAWDPKLIDRMIDNPWEKLEAQAGFGSRGTWGRKDGGSTGEMAVAVETGAQALGVASEAGIA</sequence>
<evidence type="ECO:0000313" key="2">
    <source>
        <dbReference type="EMBL" id="KUI67122.1"/>
    </source>
</evidence>
<feature type="region of interest" description="Disordered" evidence="1">
    <location>
        <begin position="21"/>
        <end position="114"/>
    </location>
</feature>
<proteinExistence type="predicted"/>
<keyword evidence="3" id="KW-1185">Reference proteome</keyword>
<organism evidence="2 3">
    <name type="scientific">Cytospora mali</name>
    <name type="common">Apple Valsa canker fungus</name>
    <name type="synonym">Valsa mali</name>
    <dbReference type="NCBI Taxonomy" id="578113"/>
    <lineage>
        <taxon>Eukaryota</taxon>
        <taxon>Fungi</taxon>
        <taxon>Dikarya</taxon>
        <taxon>Ascomycota</taxon>
        <taxon>Pezizomycotina</taxon>
        <taxon>Sordariomycetes</taxon>
        <taxon>Sordariomycetidae</taxon>
        <taxon>Diaporthales</taxon>
        <taxon>Cytosporaceae</taxon>
        <taxon>Cytospora</taxon>
    </lineage>
</organism>
<reference evidence="2" key="1">
    <citation type="submission" date="2014-12" db="EMBL/GenBank/DDBJ databases">
        <title>Genome Sequence of Valsa Canker Pathogens Uncovers a Specific Adaption of Colonization on Woody Bark.</title>
        <authorList>
            <person name="Yin Z."/>
            <person name="Liu H."/>
            <person name="Gao X."/>
            <person name="Li Z."/>
            <person name="Song N."/>
            <person name="Ke X."/>
            <person name="Dai Q."/>
            <person name="Wu Y."/>
            <person name="Sun Y."/>
            <person name="Xu J.-R."/>
            <person name="Kang Z.K."/>
            <person name="Wang L."/>
            <person name="Huang L."/>
        </authorList>
    </citation>
    <scope>NUCLEOTIDE SEQUENCE [LARGE SCALE GENOMIC DNA]</scope>
    <source>
        <strain evidence="2">03-8</strain>
    </source>
</reference>
<feature type="compositionally biased region" description="Acidic residues" evidence="1">
    <location>
        <begin position="86"/>
        <end position="105"/>
    </location>
</feature>
<evidence type="ECO:0000313" key="3">
    <source>
        <dbReference type="Proteomes" id="UP000078559"/>
    </source>
</evidence>
<gene>
    <name evidence="2" type="ORF">VM1G_02985</name>
</gene>
<dbReference type="EMBL" id="CM003100">
    <property type="protein sequence ID" value="KUI67122.1"/>
    <property type="molecule type" value="Genomic_DNA"/>
</dbReference>
<accession>A0A194VSZ2</accession>
<dbReference type="AlphaFoldDB" id="A0A194VSZ2"/>
<name>A0A194VSZ2_CYTMA</name>
<dbReference type="OrthoDB" id="5419162at2759"/>
<protein>
    <submittedName>
        <fullName evidence="2">Uncharacterized protein</fullName>
    </submittedName>
</protein>
<dbReference type="Proteomes" id="UP000078559">
    <property type="component" value="Chromosome 3"/>
</dbReference>